<dbReference type="AlphaFoldDB" id="A0A7J0E006"/>
<dbReference type="Proteomes" id="UP000585474">
    <property type="component" value="Unassembled WGS sequence"/>
</dbReference>
<feature type="domain" description="Retrotransposon gag" evidence="2">
    <location>
        <begin position="154"/>
        <end position="232"/>
    </location>
</feature>
<sequence>MASNPNQHPHCRNASCQELTMASNPNQHPSSRRVLVRCISTPSTNDRANPNPNSRTHSLEGQLSVDAPPQNQNHNNNNRRPGEVVIQESNNESQFDEFTPIQERRGRRIDDRFPRDMYRRWDQGIKINVSYFEGRLKPEEFLDWVDRIDQFFKWKGLPEDKKDKIRSWDRMKEKLRGKFFSSHMLSKMFHHLRQNTKSVDKYTEEFYLLQTRNDLNENEEQSVACYAAGLREVIQFEVILHDLARVDEAHCCLALKVKSQIRRFSTRRGIDEQSALRRNSQENKSHIEEPLREEETGIHAEDADGDDEGQFLVIVS</sequence>
<feature type="compositionally biased region" description="Polar residues" evidence="1">
    <location>
        <begin position="42"/>
        <end position="61"/>
    </location>
</feature>
<proteinExistence type="predicted"/>
<dbReference type="PANTHER" id="PTHR35046:SF26">
    <property type="entry name" value="RNA-DIRECTED DNA POLYMERASE"/>
    <property type="match status" value="1"/>
</dbReference>
<comment type="caution">
    <text evidence="3">The sequence shown here is derived from an EMBL/GenBank/DDBJ whole genome shotgun (WGS) entry which is preliminary data.</text>
</comment>
<feature type="region of interest" description="Disordered" evidence="1">
    <location>
        <begin position="42"/>
        <end position="81"/>
    </location>
</feature>
<evidence type="ECO:0000313" key="3">
    <source>
        <dbReference type="EMBL" id="GFS46084.1"/>
    </source>
</evidence>
<feature type="compositionally biased region" description="Low complexity" evidence="1">
    <location>
        <begin position="68"/>
        <end position="79"/>
    </location>
</feature>
<reference evidence="4" key="1">
    <citation type="submission" date="2019-07" db="EMBL/GenBank/DDBJ databases">
        <title>De Novo Assembly of kiwifruit Actinidia rufa.</title>
        <authorList>
            <person name="Sugita-Konishi S."/>
            <person name="Sato K."/>
            <person name="Mori E."/>
            <person name="Abe Y."/>
            <person name="Kisaki G."/>
            <person name="Hamano K."/>
            <person name="Suezawa K."/>
            <person name="Otani M."/>
            <person name="Fukuda T."/>
            <person name="Manabe T."/>
            <person name="Gomi K."/>
            <person name="Tabuchi M."/>
            <person name="Akimitsu K."/>
            <person name="Kataoka I."/>
        </authorList>
    </citation>
    <scope>NUCLEOTIDE SEQUENCE [LARGE SCALE GENOMIC DNA]</scope>
    <source>
        <strain evidence="4">cv. Fuchu</strain>
    </source>
</reference>
<evidence type="ECO:0000313" key="4">
    <source>
        <dbReference type="Proteomes" id="UP000585474"/>
    </source>
</evidence>
<evidence type="ECO:0000256" key="1">
    <source>
        <dbReference type="SAM" id="MobiDB-lite"/>
    </source>
</evidence>
<evidence type="ECO:0000259" key="2">
    <source>
        <dbReference type="Pfam" id="PF03732"/>
    </source>
</evidence>
<feature type="compositionally biased region" description="Basic and acidic residues" evidence="1">
    <location>
        <begin position="272"/>
        <end position="302"/>
    </location>
</feature>
<dbReference type="InterPro" id="IPR005162">
    <property type="entry name" value="Retrotrans_gag_dom"/>
</dbReference>
<keyword evidence="4" id="KW-1185">Reference proteome</keyword>
<name>A0A7J0E006_9ERIC</name>
<dbReference type="EMBL" id="BJWL01000461">
    <property type="protein sequence ID" value="GFS46084.1"/>
    <property type="molecule type" value="Genomic_DNA"/>
</dbReference>
<dbReference type="Pfam" id="PF03732">
    <property type="entry name" value="Retrotrans_gag"/>
    <property type="match status" value="1"/>
</dbReference>
<dbReference type="PANTHER" id="PTHR35046">
    <property type="entry name" value="ZINC KNUCKLE (CCHC-TYPE) FAMILY PROTEIN"/>
    <property type="match status" value="1"/>
</dbReference>
<gene>
    <name evidence="3" type="ORF">Acr_00g0100050</name>
</gene>
<accession>A0A7J0E006</accession>
<protein>
    <recommendedName>
        <fullName evidence="2">Retrotransposon gag domain-containing protein</fullName>
    </recommendedName>
</protein>
<organism evidence="3 4">
    <name type="scientific">Actinidia rufa</name>
    <dbReference type="NCBI Taxonomy" id="165716"/>
    <lineage>
        <taxon>Eukaryota</taxon>
        <taxon>Viridiplantae</taxon>
        <taxon>Streptophyta</taxon>
        <taxon>Embryophyta</taxon>
        <taxon>Tracheophyta</taxon>
        <taxon>Spermatophyta</taxon>
        <taxon>Magnoliopsida</taxon>
        <taxon>eudicotyledons</taxon>
        <taxon>Gunneridae</taxon>
        <taxon>Pentapetalae</taxon>
        <taxon>asterids</taxon>
        <taxon>Ericales</taxon>
        <taxon>Actinidiaceae</taxon>
        <taxon>Actinidia</taxon>
    </lineage>
</organism>
<feature type="region of interest" description="Disordered" evidence="1">
    <location>
        <begin position="272"/>
        <end position="308"/>
    </location>
</feature>
<dbReference type="OrthoDB" id="1934635at2759"/>